<organism evidence="2 3">
    <name type="scientific">Citrus sinensis</name>
    <name type="common">Sweet orange</name>
    <name type="synonym">Citrus aurantium var. sinensis</name>
    <dbReference type="NCBI Taxonomy" id="2711"/>
    <lineage>
        <taxon>Eukaryota</taxon>
        <taxon>Viridiplantae</taxon>
        <taxon>Streptophyta</taxon>
        <taxon>Embryophyta</taxon>
        <taxon>Tracheophyta</taxon>
        <taxon>Spermatophyta</taxon>
        <taxon>Magnoliopsida</taxon>
        <taxon>eudicotyledons</taxon>
        <taxon>Gunneridae</taxon>
        <taxon>Pentapetalae</taxon>
        <taxon>rosids</taxon>
        <taxon>malvids</taxon>
        <taxon>Sapindales</taxon>
        <taxon>Rutaceae</taxon>
        <taxon>Aurantioideae</taxon>
        <taxon>Citrus</taxon>
    </lineage>
</organism>
<dbReference type="EMBL" id="KK794338">
    <property type="protein sequence ID" value="KDO36466.1"/>
    <property type="molecule type" value="Genomic_DNA"/>
</dbReference>
<dbReference type="Proteomes" id="UP000027120">
    <property type="component" value="Unassembled WGS sequence"/>
</dbReference>
<dbReference type="InterPro" id="IPR000933">
    <property type="entry name" value="Glyco_hydro_29"/>
</dbReference>
<proteinExistence type="predicted"/>
<dbReference type="STRING" id="2711.A0A067DCV3"/>
<accession>A0A067DCV3</accession>
<dbReference type="Gene3D" id="2.60.120.260">
    <property type="entry name" value="Galactose-binding domain-like"/>
    <property type="match status" value="1"/>
</dbReference>
<gene>
    <name evidence="2" type="ORF">CISIN_1g032423mg</name>
</gene>
<dbReference type="PANTHER" id="PTHR10030">
    <property type="entry name" value="ALPHA-L-FUCOSIDASE"/>
    <property type="match status" value="1"/>
</dbReference>
<evidence type="ECO:0000313" key="2">
    <source>
        <dbReference type="EMBL" id="KDO36466.1"/>
    </source>
</evidence>
<name>A0A067DCV3_CITSI</name>
<dbReference type="PANTHER" id="PTHR10030:SF27">
    <property type="entry name" value="ALPHA-L-FUCOSIDASE 1"/>
    <property type="match status" value="1"/>
</dbReference>
<evidence type="ECO:0000259" key="1">
    <source>
        <dbReference type="PROSITE" id="PS50022"/>
    </source>
</evidence>
<dbReference type="SUPFAM" id="SSF49785">
    <property type="entry name" value="Galactose-binding domain-like"/>
    <property type="match status" value="1"/>
</dbReference>
<dbReference type="AlphaFoldDB" id="A0A067DCV3"/>
<dbReference type="SMR" id="A0A067DCV3"/>
<dbReference type="InterPro" id="IPR008979">
    <property type="entry name" value="Galactose-bd-like_sf"/>
</dbReference>
<sequence>MKEDIYTYWAPEENHSDWTLLINLQEPVSFNVLQVQEPIHMGQRISRFHLDILNEERKWKKVINGTTVGYQRLLQFPTVKSQQLRFVIDKSRAEPLISHLGIYMDKFSTVSSMSDSTSQTSLNGSHILQKSMSNHSEIAAI</sequence>
<protein>
    <recommendedName>
        <fullName evidence="1">F5/8 type C domain-containing protein</fullName>
    </recommendedName>
</protein>
<dbReference type="GO" id="GO:0004560">
    <property type="term" value="F:alpha-L-fucosidase activity"/>
    <property type="evidence" value="ECO:0007669"/>
    <property type="project" value="InterPro"/>
</dbReference>
<keyword evidence="3" id="KW-1185">Reference proteome</keyword>
<reference evidence="2 3" key="1">
    <citation type="submission" date="2014-04" db="EMBL/GenBank/DDBJ databases">
        <authorList>
            <consortium name="International Citrus Genome Consortium"/>
            <person name="Gmitter F."/>
            <person name="Chen C."/>
            <person name="Farmerie W."/>
            <person name="Harkins T."/>
            <person name="Desany B."/>
            <person name="Mohiuddin M."/>
            <person name="Kodira C."/>
            <person name="Borodovsky M."/>
            <person name="Lomsadze A."/>
            <person name="Burns P."/>
            <person name="Jenkins J."/>
            <person name="Prochnik S."/>
            <person name="Shu S."/>
            <person name="Chapman J."/>
            <person name="Pitluck S."/>
            <person name="Schmutz J."/>
            <person name="Rokhsar D."/>
        </authorList>
    </citation>
    <scope>NUCLEOTIDE SEQUENCE</scope>
</reference>
<dbReference type="GO" id="GO:0005975">
    <property type="term" value="P:carbohydrate metabolic process"/>
    <property type="evidence" value="ECO:0007669"/>
    <property type="project" value="InterPro"/>
</dbReference>
<feature type="domain" description="F5/8 type C" evidence="1">
    <location>
        <begin position="1"/>
        <end position="105"/>
    </location>
</feature>
<dbReference type="InterPro" id="IPR000421">
    <property type="entry name" value="FA58C"/>
</dbReference>
<dbReference type="PROSITE" id="PS50022">
    <property type="entry name" value="FA58C_3"/>
    <property type="match status" value="1"/>
</dbReference>
<evidence type="ECO:0000313" key="3">
    <source>
        <dbReference type="Proteomes" id="UP000027120"/>
    </source>
</evidence>